<sequence length="128" mass="14943">MSDQIEQNETATKSNRIVVDIKDYREPRDAMPITFHRLELNQILRVYGRMVGEGEWRDYAIGHFKDKAIFSVFKRSGDLPLYQIEKNPKLAAKQGAFSIVNTQGRILKRGHELAQVLKFFDKIQKLYD</sequence>
<dbReference type="RefSeq" id="WP_304376703.1">
    <property type="nucleotide sequence ID" value="NZ_JAUOZU010000008.1"/>
</dbReference>
<accession>A0ABT8YM24</accession>
<gene>
    <name evidence="1" type="ORF">Q4481_12470</name>
</gene>
<organism evidence="1 2">
    <name type="scientific">Rhizobium alvei</name>
    <dbReference type="NCBI Taxonomy" id="1132659"/>
    <lineage>
        <taxon>Bacteria</taxon>
        <taxon>Pseudomonadati</taxon>
        <taxon>Pseudomonadota</taxon>
        <taxon>Alphaproteobacteria</taxon>
        <taxon>Hyphomicrobiales</taxon>
        <taxon>Rhizobiaceae</taxon>
        <taxon>Rhizobium/Agrobacterium group</taxon>
        <taxon>Rhizobium</taxon>
    </lineage>
</organism>
<protein>
    <submittedName>
        <fullName evidence="1">DUF2794 domain-containing protein</fullName>
    </submittedName>
</protein>
<dbReference type="EMBL" id="JAUOZU010000008">
    <property type="protein sequence ID" value="MDO6964774.1"/>
    <property type="molecule type" value="Genomic_DNA"/>
</dbReference>
<name>A0ABT8YM24_9HYPH</name>
<reference evidence="1" key="1">
    <citation type="journal article" date="2015" name="Int. J. Syst. Evol. Microbiol.">
        <title>Rhizobium alvei sp. nov., isolated from a freshwater river.</title>
        <authorList>
            <person name="Sheu S.Y."/>
            <person name="Huang H.W."/>
            <person name="Young C.C."/>
            <person name="Chen W.M."/>
        </authorList>
    </citation>
    <scope>NUCLEOTIDE SEQUENCE</scope>
    <source>
        <strain evidence="1">TNR-22</strain>
    </source>
</reference>
<dbReference type="Proteomes" id="UP001174932">
    <property type="component" value="Unassembled WGS sequence"/>
</dbReference>
<reference evidence="1" key="2">
    <citation type="submission" date="2023-07" db="EMBL/GenBank/DDBJ databases">
        <authorList>
            <person name="Shen H."/>
        </authorList>
    </citation>
    <scope>NUCLEOTIDE SEQUENCE</scope>
    <source>
        <strain evidence="1">TNR-22</strain>
    </source>
</reference>
<dbReference type="InterPro" id="IPR021252">
    <property type="entry name" value="DUF2794"/>
</dbReference>
<dbReference type="Pfam" id="PF10984">
    <property type="entry name" value="DUF2794"/>
    <property type="match status" value="1"/>
</dbReference>
<proteinExistence type="predicted"/>
<evidence type="ECO:0000313" key="2">
    <source>
        <dbReference type="Proteomes" id="UP001174932"/>
    </source>
</evidence>
<evidence type="ECO:0000313" key="1">
    <source>
        <dbReference type="EMBL" id="MDO6964774.1"/>
    </source>
</evidence>
<keyword evidence="2" id="KW-1185">Reference proteome</keyword>
<comment type="caution">
    <text evidence="1">The sequence shown here is derived from an EMBL/GenBank/DDBJ whole genome shotgun (WGS) entry which is preliminary data.</text>
</comment>